<reference evidence="2" key="2">
    <citation type="journal article" date="2024" name="Plant">
        <title>Genomic evolution and insights into agronomic trait innovations of Sesamum species.</title>
        <authorList>
            <person name="Miao H."/>
            <person name="Wang L."/>
            <person name="Qu L."/>
            <person name="Liu H."/>
            <person name="Sun Y."/>
            <person name="Le M."/>
            <person name="Wang Q."/>
            <person name="Wei S."/>
            <person name="Zheng Y."/>
            <person name="Lin W."/>
            <person name="Duan Y."/>
            <person name="Cao H."/>
            <person name="Xiong S."/>
            <person name="Wang X."/>
            <person name="Wei L."/>
            <person name="Li C."/>
            <person name="Ma Q."/>
            <person name="Ju M."/>
            <person name="Zhao R."/>
            <person name="Li G."/>
            <person name="Mu C."/>
            <person name="Tian Q."/>
            <person name="Mei H."/>
            <person name="Zhang T."/>
            <person name="Gao T."/>
            <person name="Zhang H."/>
        </authorList>
    </citation>
    <scope>NUCLEOTIDE SEQUENCE</scope>
    <source>
        <strain evidence="2">K16</strain>
    </source>
</reference>
<feature type="domain" description="Integrase catalytic" evidence="1">
    <location>
        <begin position="135"/>
        <end position="243"/>
    </location>
</feature>
<comment type="caution">
    <text evidence="2">The sequence shown here is derived from an EMBL/GenBank/DDBJ whole genome shotgun (WGS) entry which is preliminary data.</text>
</comment>
<dbReference type="InterPro" id="IPR012337">
    <property type="entry name" value="RNaseH-like_sf"/>
</dbReference>
<dbReference type="Gene3D" id="3.30.420.10">
    <property type="entry name" value="Ribonuclease H-like superfamily/Ribonuclease H"/>
    <property type="match status" value="1"/>
</dbReference>
<reference evidence="2" key="1">
    <citation type="submission" date="2020-06" db="EMBL/GenBank/DDBJ databases">
        <authorList>
            <person name="Li T."/>
            <person name="Hu X."/>
            <person name="Zhang T."/>
            <person name="Song X."/>
            <person name="Zhang H."/>
            <person name="Dai N."/>
            <person name="Sheng W."/>
            <person name="Hou X."/>
            <person name="Wei L."/>
        </authorList>
    </citation>
    <scope>NUCLEOTIDE SEQUENCE</scope>
    <source>
        <strain evidence="2">K16</strain>
        <tissue evidence="2">Leaf</tissue>
    </source>
</reference>
<evidence type="ECO:0000313" key="2">
    <source>
        <dbReference type="EMBL" id="KAK4389876.1"/>
    </source>
</evidence>
<dbReference type="GO" id="GO:0003676">
    <property type="term" value="F:nucleic acid binding"/>
    <property type="evidence" value="ECO:0007669"/>
    <property type="project" value="InterPro"/>
</dbReference>
<dbReference type="PANTHER" id="PTHR45835">
    <property type="entry name" value="YALI0A06105P"/>
    <property type="match status" value="1"/>
</dbReference>
<dbReference type="Pfam" id="PF17921">
    <property type="entry name" value="Integrase_H2C2"/>
    <property type="match status" value="1"/>
</dbReference>
<accession>A0AAE1WAR3</accession>
<dbReference type="Proteomes" id="UP001289374">
    <property type="component" value="Unassembled WGS sequence"/>
</dbReference>
<evidence type="ECO:0000313" key="3">
    <source>
        <dbReference type="Proteomes" id="UP001289374"/>
    </source>
</evidence>
<dbReference type="InterPro" id="IPR036397">
    <property type="entry name" value="RNaseH_sf"/>
</dbReference>
<organism evidence="2 3">
    <name type="scientific">Sesamum angolense</name>
    <dbReference type="NCBI Taxonomy" id="2727404"/>
    <lineage>
        <taxon>Eukaryota</taxon>
        <taxon>Viridiplantae</taxon>
        <taxon>Streptophyta</taxon>
        <taxon>Embryophyta</taxon>
        <taxon>Tracheophyta</taxon>
        <taxon>Spermatophyta</taxon>
        <taxon>Magnoliopsida</taxon>
        <taxon>eudicotyledons</taxon>
        <taxon>Gunneridae</taxon>
        <taxon>Pentapetalae</taxon>
        <taxon>asterids</taxon>
        <taxon>lamiids</taxon>
        <taxon>Lamiales</taxon>
        <taxon>Pedaliaceae</taxon>
        <taxon>Sesamum</taxon>
    </lineage>
</organism>
<dbReference type="Gene3D" id="1.10.340.70">
    <property type="match status" value="1"/>
</dbReference>
<dbReference type="InterPro" id="IPR041588">
    <property type="entry name" value="Integrase_H2C2"/>
</dbReference>
<sequence length="348" mass="41057">MIAPLTIILERQILWQMLRVGKQGTDLQDKDPYLLKMKTNVQEGKNNQFIIQDDGMRLNGKRVCVPNVEELRTEIMHEAHYAPYMHPGNTKMYWDLRPYYWWLTMKKDVAVFVARCLTCQQVKAEYQAPAGELHPFSIPEWKWENITMDFVIGLPRTFRKHDAIWVVMDRLTKFAHFLPIRQNDSLDKLAELYVSKIVRLHGIPTSIVSNRDYRFTSHFWRSLQRALGTKLHFSMAFNPQTDGHFHSSIGMAPYEALYGKKCRSPICWDIEGLRRLEGPELVQKTVDKIQTVKKYLKVAQDRHKSYTDKHRREMEYEVGEKVFLKVSPWREILRFGKQGKLSPRYIGP</sequence>
<dbReference type="GO" id="GO:0015074">
    <property type="term" value="P:DNA integration"/>
    <property type="evidence" value="ECO:0007669"/>
    <property type="project" value="InterPro"/>
</dbReference>
<gene>
    <name evidence="2" type="ORF">Sango_2324600</name>
</gene>
<dbReference type="AlphaFoldDB" id="A0AAE1WAR3"/>
<evidence type="ECO:0000259" key="1">
    <source>
        <dbReference type="PROSITE" id="PS50994"/>
    </source>
</evidence>
<dbReference type="InterPro" id="IPR001584">
    <property type="entry name" value="Integrase_cat-core"/>
</dbReference>
<dbReference type="PROSITE" id="PS50994">
    <property type="entry name" value="INTEGRASE"/>
    <property type="match status" value="1"/>
</dbReference>
<keyword evidence="3" id="KW-1185">Reference proteome</keyword>
<proteinExistence type="predicted"/>
<protein>
    <recommendedName>
        <fullName evidence="1">Integrase catalytic domain-containing protein</fullName>
    </recommendedName>
</protein>
<name>A0AAE1WAR3_9LAMI</name>
<dbReference type="SUPFAM" id="SSF53098">
    <property type="entry name" value="Ribonuclease H-like"/>
    <property type="match status" value="1"/>
</dbReference>
<dbReference type="EMBL" id="JACGWL010000013">
    <property type="protein sequence ID" value="KAK4389876.1"/>
    <property type="molecule type" value="Genomic_DNA"/>
</dbReference>
<dbReference type="PANTHER" id="PTHR45835:SF99">
    <property type="entry name" value="CHROMO DOMAIN-CONTAINING PROTEIN-RELATED"/>
    <property type="match status" value="1"/>
</dbReference>